<name>H2XSB6_CIOIN</name>
<reference evidence="3" key="1">
    <citation type="journal article" date="2002" name="Science">
        <title>The draft genome of Ciona intestinalis: insights into chordate and vertebrate origins.</title>
        <authorList>
            <person name="Dehal P."/>
            <person name="Satou Y."/>
            <person name="Campbell R.K."/>
            <person name="Chapman J."/>
            <person name="Degnan B."/>
            <person name="De Tomaso A."/>
            <person name="Davidson B."/>
            <person name="Di Gregorio A."/>
            <person name="Gelpke M."/>
            <person name="Goodstein D.M."/>
            <person name="Harafuji N."/>
            <person name="Hastings K.E."/>
            <person name="Ho I."/>
            <person name="Hotta K."/>
            <person name="Huang W."/>
            <person name="Kawashima T."/>
            <person name="Lemaire P."/>
            <person name="Martinez D."/>
            <person name="Meinertzhagen I.A."/>
            <person name="Necula S."/>
            <person name="Nonaka M."/>
            <person name="Putnam N."/>
            <person name="Rash S."/>
            <person name="Saiga H."/>
            <person name="Satake M."/>
            <person name="Terry A."/>
            <person name="Yamada L."/>
            <person name="Wang H.G."/>
            <person name="Awazu S."/>
            <person name="Azumi K."/>
            <person name="Boore J."/>
            <person name="Branno M."/>
            <person name="Chin-Bow S."/>
            <person name="DeSantis R."/>
            <person name="Doyle S."/>
            <person name="Francino P."/>
            <person name="Keys D.N."/>
            <person name="Haga S."/>
            <person name="Hayashi H."/>
            <person name="Hino K."/>
            <person name="Imai K.S."/>
            <person name="Inaba K."/>
            <person name="Kano S."/>
            <person name="Kobayashi K."/>
            <person name="Kobayashi M."/>
            <person name="Lee B.I."/>
            <person name="Makabe K.W."/>
            <person name="Manohar C."/>
            <person name="Matassi G."/>
            <person name="Medina M."/>
            <person name="Mochizuki Y."/>
            <person name="Mount S."/>
            <person name="Morishita T."/>
            <person name="Miura S."/>
            <person name="Nakayama A."/>
            <person name="Nishizaka S."/>
            <person name="Nomoto H."/>
            <person name="Ohta F."/>
            <person name="Oishi K."/>
            <person name="Rigoutsos I."/>
            <person name="Sano M."/>
            <person name="Sasaki A."/>
            <person name="Sasakura Y."/>
            <person name="Shoguchi E."/>
            <person name="Shin-i T."/>
            <person name="Spagnuolo A."/>
            <person name="Stainier D."/>
            <person name="Suzuki M.M."/>
            <person name="Tassy O."/>
            <person name="Takatori N."/>
            <person name="Tokuoka M."/>
            <person name="Yagi K."/>
            <person name="Yoshizaki F."/>
            <person name="Wada S."/>
            <person name="Zhang C."/>
            <person name="Hyatt P.D."/>
            <person name="Larimer F."/>
            <person name="Detter C."/>
            <person name="Doggett N."/>
            <person name="Glavina T."/>
            <person name="Hawkins T."/>
            <person name="Richardson P."/>
            <person name="Lucas S."/>
            <person name="Kohara Y."/>
            <person name="Levine M."/>
            <person name="Satoh N."/>
            <person name="Rokhsar D.S."/>
        </authorList>
    </citation>
    <scope>NUCLEOTIDE SEQUENCE [LARGE SCALE GENOMIC DNA]</scope>
</reference>
<protein>
    <submittedName>
        <fullName evidence="2">Uncharacterized protein</fullName>
    </submittedName>
</protein>
<proteinExistence type="predicted"/>
<evidence type="ECO:0000313" key="2">
    <source>
        <dbReference type="Ensembl" id="ENSCINP00000032550.1"/>
    </source>
</evidence>
<sequence>MGQFIWRILLIVHIELSQWPNCVFIRAKALYMYTYFNLRTQGGLQQP</sequence>
<dbReference type="Ensembl" id="ENSCINT00000033731.1">
    <property type="protein sequence ID" value="ENSCINP00000032550.1"/>
    <property type="gene ID" value="ENSCING00000018874.1"/>
</dbReference>
<dbReference type="EMBL" id="EAAA01001766">
    <property type="status" value="NOT_ANNOTATED_CDS"/>
    <property type="molecule type" value="Genomic_DNA"/>
</dbReference>
<reference evidence="2" key="2">
    <citation type="journal article" date="2008" name="Genome Biol.">
        <title>Improved genome assembly and evidence-based global gene model set for the chordate Ciona intestinalis: new insight into intron and operon populations.</title>
        <authorList>
            <person name="Satou Y."/>
            <person name="Mineta K."/>
            <person name="Ogasawara M."/>
            <person name="Sasakura Y."/>
            <person name="Shoguchi E."/>
            <person name="Ueno K."/>
            <person name="Yamada L."/>
            <person name="Matsumoto J."/>
            <person name="Wasserscheid J."/>
            <person name="Dewar K."/>
            <person name="Wiley G.B."/>
            <person name="Macmil S.L."/>
            <person name="Roe B.A."/>
            <person name="Zeller R.W."/>
            <person name="Hastings K.E."/>
            <person name="Lemaire P."/>
            <person name="Lindquist E."/>
            <person name="Endo T."/>
            <person name="Hotta K."/>
            <person name="Inaba K."/>
        </authorList>
    </citation>
    <scope>NUCLEOTIDE SEQUENCE [LARGE SCALE GENOMIC DNA]</scope>
    <source>
        <strain evidence="2">wild type</strain>
    </source>
</reference>
<dbReference type="HOGENOM" id="CLU_3175124_0_0_1"/>
<reference evidence="2" key="3">
    <citation type="submission" date="2025-08" db="UniProtKB">
        <authorList>
            <consortium name="Ensembl"/>
        </authorList>
    </citation>
    <scope>IDENTIFICATION</scope>
</reference>
<reference evidence="2" key="4">
    <citation type="submission" date="2025-09" db="UniProtKB">
        <authorList>
            <consortium name="Ensembl"/>
        </authorList>
    </citation>
    <scope>IDENTIFICATION</scope>
</reference>
<dbReference type="InParanoid" id="H2XSB6"/>
<keyword evidence="3" id="KW-1185">Reference proteome</keyword>
<evidence type="ECO:0000313" key="3">
    <source>
        <dbReference type="Proteomes" id="UP000008144"/>
    </source>
</evidence>
<feature type="signal peptide" evidence="1">
    <location>
        <begin position="1"/>
        <end position="17"/>
    </location>
</feature>
<evidence type="ECO:0000256" key="1">
    <source>
        <dbReference type="SAM" id="SignalP"/>
    </source>
</evidence>
<feature type="chain" id="PRO_5003578130" evidence="1">
    <location>
        <begin position="18"/>
        <end position="47"/>
    </location>
</feature>
<dbReference type="AlphaFoldDB" id="H2XSB6"/>
<organism evidence="2 3">
    <name type="scientific">Ciona intestinalis</name>
    <name type="common">Transparent sea squirt</name>
    <name type="synonym">Ascidia intestinalis</name>
    <dbReference type="NCBI Taxonomy" id="7719"/>
    <lineage>
        <taxon>Eukaryota</taxon>
        <taxon>Metazoa</taxon>
        <taxon>Chordata</taxon>
        <taxon>Tunicata</taxon>
        <taxon>Ascidiacea</taxon>
        <taxon>Phlebobranchia</taxon>
        <taxon>Cionidae</taxon>
        <taxon>Ciona</taxon>
    </lineage>
</organism>
<keyword evidence="1" id="KW-0732">Signal</keyword>
<accession>H2XSB6</accession>
<dbReference type="Proteomes" id="UP000008144">
    <property type="component" value="Chromosome 3"/>
</dbReference>